<keyword evidence="2" id="KW-1185">Reference proteome</keyword>
<dbReference type="Proteomes" id="UP000886998">
    <property type="component" value="Unassembled WGS sequence"/>
</dbReference>
<name>A0A8X6YXL4_9ARAC</name>
<dbReference type="OrthoDB" id="6630077at2759"/>
<dbReference type="AlphaFoldDB" id="A0A8X6YXL4"/>
<accession>A0A8X6YXL4</accession>
<evidence type="ECO:0000313" key="1">
    <source>
        <dbReference type="EMBL" id="GFY77789.1"/>
    </source>
</evidence>
<proteinExistence type="predicted"/>
<sequence length="120" mass="14284">MPIKLIIKERALLLWEKITRITECLSLWNDSLSYTKRKLNSQRGFLQKVMALRELHNFHFEPEGVIKSFCPTETYDFALSTELLYKIQKEETDSQTLRILLDTLYSEKEWPYTFSRTVSS</sequence>
<protein>
    <submittedName>
        <fullName evidence="1">Uncharacterized protein</fullName>
    </submittedName>
</protein>
<dbReference type="EMBL" id="BMAV01022648">
    <property type="protein sequence ID" value="GFY77789.1"/>
    <property type="molecule type" value="Genomic_DNA"/>
</dbReference>
<evidence type="ECO:0000313" key="2">
    <source>
        <dbReference type="Proteomes" id="UP000886998"/>
    </source>
</evidence>
<comment type="caution">
    <text evidence="1">The sequence shown here is derived from an EMBL/GenBank/DDBJ whole genome shotgun (WGS) entry which is preliminary data.</text>
</comment>
<organism evidence="1 2">
    <name type="scientific">Trichonephila inaurata madagascariensis</name>
    <dbReference type="NCBI Taxonomy" id="2747483"/>
    <lineage>
        <taxon>Eukaryota</taxon>
        <taxon>Metazoa</taxon>
        <taxon>Ecdysozoa</taxon>
        <taxon>Arthropoda</taxon>
        <taxon>Chelicerata</taxon>
        <taxon>Arachnida</taxon>
        <taxon>Araneae</taxon>
        <taxon>Araneomorphae</taxon>
        <taxon>Entelegynae</taxon>
        <taxon>Araneoidea</taxon>
        <taxon>Nephilidae</taxon>
        <taxon>Trichonephila</taxon>
        <taxon>Trichonephila inaurata</taxon>
    </lineage>
</organism>
<reference evidence="1" key="1">
    <citation type="submission" date="2020-08" db="EMBL/GenBank/DDBJ databases">
        <title>Multicomponent nature underlies the extraordinary mechanical properties of spider dragline silk.</title>
        <authorList>
            <person name="Kono N."/>
            <person name="Nakamura H."/>
            <person name="Mori M."/>
            <person name="Yoshida Y."/>
            <person name="Ohtoshi R."/>
            <person name="Malay A.D."/>
            <person name="Moran D.A.P."/>
            <person name="Tomita M."/>
            <person name="Numata K."/>
            <person name="Arakawa K."/>
        </authorList>
    </citation>
    <scope>NUCLEOTIDE SEQUENCE</scope>
</reference>
<gene>
    <name evidence="1" type="ORF">TNIN_455111</name>
</gene>